<dbReference type="InterPro" id="IPR012337">
    <property type="entry name" value="RNaseH-like_sf"/>
</dbReference>
<name>A0A284SCA0_ARMOS</name>
<reference evidence="2" key="1">
    <citation type="journal article" date="2017" name="Nat. Ecol. Evol.">
        <title>Genome expansion and lineage-specific genetic innovations in the forest pathogenic fungi Armillaria.</title>
        <authorList>
            <person name="Sipos G."/>
            <person name="Prasanna A.N."/>
            <person name="Walter M.C."/>
            <person name="O'Connor E."/>
            <person name="Balint B."/>
            <person name="Krizsan K."/>
            <person name="Kiss B."/>
            <person name="Hess J."/>
            <person name="Varga T."/>
            <person name="Slot J."/>
            <person name="Riley R."/>
            <person name="Boka B."/>
            <person name="Rigling D."/>
            <person name="Barry K."/>
            <person name="Lee J."/>
            <person name="Mihaltcheva S."/>
            <person name="LaButti K."/>
            <person name="Lipzen A."/>
            <person name="Waldron R."/>
            <person name="Moloney N.M."/>
            <person name="Sperisen C."/>
            <person name="Kredics L."/>
            <person name="Vagvoelgyi C."/>
            <person name="Patrignani A."/>
            <person name="Fitzpatrick D."/>
            <person name="Nagy I."/>
            <person name="Doyle S."/>
            <person name="Anderson J.B."/>
            <person name="Grigoriev I.V."/>
            <person name="Gueldener U."/>
            <person name="Muensterkoetter M."/>
            <person name="Nagy L.G."/>
        </authorList>
    </citation>
    <scope>NUCLEOTIDE SEQUENCE [LARGE SCALE GENOMIC DNA]</scope>
    <source>
        <strain evidence="2">C18/9</strain>
    </source>
</reference>
<dbReference type="GO" id="GO:0003676">
    <property type="term" value="F:nucleic acid binding"/>
    <property type="evidence" value="ECO:0007669"/>
    <property type="project" value="InterPro"/>
</dbReference>
<dbReference type="AlphaFoldDB" id="A0A284SCA0"/>
<accession>A0A284SCA0</accession>
<dbReference type="Gene3D" id="3.30.420.10">
    <property type="entry name" value="Ribonuclease H-like superfamily/Ribonuclease H"/>
    <property type="match status" value="1"/>
</dbReference>
<evidence type="ECO:0000313" key="2">
    <source>
        <dbReference type="Proteomes" id="UP000219338"/>
    </source>
</evidence>
<evidence type="ECO:0000313" key="1">
    <source>
        <dbReference type="EMBL" id="SJL18633.1"/>
    </source>
</evidence>
<dbReference type="InterPro" id="IPR036397">
    <property type="entry name" value="RNaseH_sf"/>
</dbReference>
<gene>
    <name evidence="1" type="ORF">ARMOST_22230</name>
</gene>
<dbReference type="SUPFAM" id="SSF53098">
    <property type="entry name" value="Ribonuclease H-like"/>
    <property type="match status" value="1"/>
</dbReference>
<proteinExistence type="predicted"/>
<dbReference type="STRING" id="47428.A0A284SCA0"/>
<sequence length="177" mass="20441">MLQVLERINAPQVYPIWYASAGKFSGFAQDGLNLADCAWWLLGLSTAFHPQADGQTEHVNQEVEKYLRIFISHRQDDWADWLPIADLFMILYGRNPRILPNSPRPADSKVPAASDFSKVMTKIHKERETTLEEATSRMKAQYDKHKRPAKEYQLGNLIWLDTANLHLPRPKKKLNDK</sequence>
<protein>
    <recommendedName>
        <fullName evidence="3">Integrase catalytic domain-containing protein</fullName>
    </recommendedName>
</protein>
<dbReference type="Proteomes" id="UP000219338">
    <property type="component" value="Unassembled WGS sequence"/>
</dbReference>
<evidence type="ECO:0008006" key="3">
    <source>
        <dbReference type="Google" id="ProtNLM"/>
    </source>
</evidence>
<dbReference type="OrthoDB" id="3227343at2759"/>
<keyword evidence="2" id="KW-1185">Reference proteome</keyword>
<organism evidence="1 2">
    <name type="scientific">Armillaria ostoyae</name>
    <name type="common">Armillaria root rot fungus</name>
    <dbReference type="NCBI Taxonomy" id="47428"/>
    <lineage>
        <taxon>Eukaryota</taxon>
        <taxon>Fungi</taxon>
        <taxon>Dikarya</taxon>
        <taxon>Basidiomycota</taxon>
        <taxon>Agaricomycotina</taxon>
        <taxon>Agaricomycetes</taxon>
        <taxon>Agaricomycetidae</taxon>
        <taxon>Agaricales</taxon>
        <taxon>Marasmiineae</taxon>
        <taxon>Physalacriaceae</taxon>
        <taxon>Armillaria</taxon>
    </lineage>
</organism>
<dbReference type="EMBL" id="FUEG01000065">
    <property type="protein sequence ID" value="SJL18633.1"/>
    <property type="molecule type" value="Genomic_DNA"/>
</dbReference>